<dbReference type="STRING" id="796925.A0A137PDZ5"/>
<dbReference type="OrthoDB" id="3255221at2759"/>
<evidence type="ECO:0000313" key="1">
    <source>
        <dbReference type="EMBL" id="KXN73228.1"/>
    </source>
</evidence>
<dbReference type="AlphaFoldDB" id="A0A137PDZ5"/>
<dbReference type="OMA" id="RYCASTY"/>
<dbReference type="EMBL" id="KQ964440">
    <property type="protein sequence ID" value="KXN73228.1"/>
    <property type="molecule type" value="Genomic_DNA"/>
</dbReference>
<proteinExistence type="predicted"/>
<organism evidence="1 2">
    <name type="scientific">Conidiobolus coronatus (strain ATCC 28846 / CBS 209.66 / NRRL 28638)</name>
    <name type="common">Delacroixia coronata</name>
    <dbReference type="NCBI Taxonomy" id="796925"/>
    <lineage>
        <taxon>Eukaryota</taxon>
        <taxon>Fungi</taxon>
        <taxon>Fungi incertae sedis</taxon>
        <taxon>Zoopagomycota</taxon>
        <taxon>Entomophthoromycotina</taxon>
        <taxon>Entomophthoromycetes</taxon>
        <taxon>Entomophthorales</taxon>
        <taxon>Ancylistaceae</taxon>
        <taxon>Conidiobolus</taxon>
    </lineage>
</organism>
<name>A0A137PDZ5_CONC2</name>
<evidence type="ECO:0000313" key="2">
    <source>
        <dbReference type="Proteomes" id="UP000070444"/>
    </source>
</evidence>
<sequence>PYHIKVRFEIVENTNLEKEYYAPYNGLLVECFPLSEGYPVAPVAQAVGEGDSIDLTVEYIVERNANPIMFLEIKPPSNLRYISGRQEADSQMKKRFLQLADKYPSFIDVFYGISTFGTRVAYYTLNTETQEIFPSEIEASRSRIVDTAPIGWWDSDIMEVEGLPPGETRFLRMLEEVKARCNNFEASKRQFPGTS</sequence>
<accession>A0A137PDZ5</accession>
<feature type="non-terminal residue" evidence="1">
    <location>
        <position position="1"/>
    </location>
</feature>
<reference evidence="1 2" key="1">
    <citation type="journal article" date="2015" name="Genome Biol. Evol.">
        <title>Phylogenomic analyses indicate that early fungi evolved digesting cell walls of algal ancestors of land plants.</title>
        <authorList>
            <person name="Chang Y."/>
            <person name="Wang S."/>
            <person name="Sekimoto S."/>
            <person name="Aerts A.L."/>
            <person name="Choi C."/>
            <person name="Clum A."/>
            <person name="LaButti K.M."/>
            <person name="Lindquist E.A."/>
            <person name="Yee Ngan C."/>
            <person name="Ohm R.A."/>
            <person name="Salamov A.A."/>
            <person name="Grigoriev I.V."/>
            <person name="Spatafora J.W."/>
            <person name="Berbee M.L."/>
        </authorList>
    </citation>
    <scope>NUCLEOTIDE SEQUENCE [LARGE SCALE GENOMIC DNA]</scope>
    <source>
        <strain evidence="1 2">NRRL 28638</strain>
    </source>
</reference>
<keyword evidence="2" id="KW-1185">Reference proteome</keyword>
<dbReference type="Proteomes" id="UP000070444">
    <property type="component" value="Unassembled WGS sequence"/>
</dbReference>
<protein>
    <submittedName>
        <fullName evidence="1">Uncharacterized protein</fullName>
    </submittedName>
</protein>
<gene>
    <name evidence="1" type="ORF">CONCODRAFT_36040</name>
</gene>